<protein>
    <submittedName>
        <fullName evidence="6">Tigger transposable element-derived protein 1</fullName>
    </submittedName>
</protein>
<dbReference type="GO" id="GO:0003677">
    <property type="term" value="F:DNA binding"/>
    <property type="evidence" value="ECO:0007669"/>
    <property type="project" value="UniProtKB-KW"/>
</dbReference>
<dbReference type="InterPro" id="IPR007889">
    <property type="entry name" value="HTH_Psq"/>
</dbReference>
<dbReference type="InterPro" id="IPR006600">
    <property type="entry name" value="HTH_CenpB_DNA-bd_dom"/>
</dbReference>
<dbReference type="InterPro" id="IPR036397">
    <property type="entry name" value="RNaseH_sf"/>
</dbReference>
<dbReference type="SMART" id="SM00674">
    <property type="entry name" value="CENPB"/>
    <property type="match status" value="1"/>
</dbReference>
<dbReference type="InterPro" id="IPR009057">
    <property type="entry name" value="Homeodomain-like_sf"/>
</dbReference>
<keyword evidence="2" id="KW-0238">DNA-binding</keyword>
<evidence type="ECO:0000256" key="2">
    <source>
        <dbReference type="ARBA" id="ARBA00023125"/>
    </source>
</evidence>
<evidence type="ECO:0000259" key="5">
    <source>
        <dbReference type="PROSITE" id="PS51253"/>
    </source>
</evidence>
<dbReference type="SUPFAM" id="SSF46689">
    <property type="entry name" value="Homeodomain-like"/>
    <property type="match status" value="2"/>
</dbReference>
<evidence type="ECO:0000256" key="4">
    <source>
        <dbReference type="SAM" id="MobiDB-lite"/>
    </source>
</evidence>
<evidence type="ECO:0000313" key="7">
    <source>
        <dbReference type="Proteomes" id="UP000770661"/>
    </source>
</evidence>
<keyword evidence="7" id="KW-1185">Reference proteome</keyword>
<dbReference type="Proteomes" id="UP000770661">
    <property type="component" value="Unassembled WGS sequence"/>
</dbReference>
<evidence type="ECO:0000313" key="6">
    <source>
        <dbReference type="EMBL" id="KAG0723757.1"/>
    </source>
</evidence>
<dbReference type="PROSITE" id="PS51253">
    <property type="entry name" value="HTH_CENPB"/>
    <property type="match status" value="1"/>
</dbReference>
<gene>
    <name evidence="6" type="primary">TIGD1_28</name>
    <name evidence="6" type="ORF">GWK47_041995</name>
</gene>
<comment type="caution">
    <text evidence="6">The sequence shown here is derived from an EMBL/GenBank/DDBJ whole genome shotgun (WGS) entry which is preliminary data.</text>
</comment>
<dbReference type="AlphaFoldDB" id="A0A8J4YAT4"/>
<feature type="region of interest" description="Disordered" evidence="4">
    <location>
        <begin position="557"/>
        <end position="616"/>
    </location>
</feature>
<reference evidence="6" key="1">
    <citation type="submission" date="2020-07" db="EMBL/GenBank/DDBJ databases">
        <title>The High-quality genome of the commercially important snow crab, Chionoecetes opilio.</title>
        <authorList>
            <person name="Jeong J.-H."/>
            <person name="Ryu S."/>
        </authorList>
    </citation>
    <scope>NUCLEOTIDE SEQUENCE</scope>
    <source>
        <strain evidence="6">MADBK_172401_WGS</strain>
        <tissue evidence="6">Digestive gland</tissue>
    </source>
</reference>
<sequence length="616" mass="69121">MSSKRSAPPTPGSSEKKRKVLSLAEKMDVLAVIDSGLGWSATGKKFGLHEATVRTIWKTREKIRQSVRESADVSSKVASVSRRDPLLEKMENILNRWISEQVDQRKSNVDGVAIREKARSIYDHLAEEPSGSSPAPGFIASHGWFHRFKQRFSLHNIARRGESGSADKEGAQAYLSTFKSLIEDSDYLPEQVFNADETGLFYKKMGNRTYIHKEVKKLPGFKAFKDCLTLLSVGNAAGDCKIKPLLVYRAANPRALKGLNKRFLSVVWKSNKKAWVTAKVFEEWFHEHFVPEVQLYMSKKNLAFKAVLLVDNAGGHTSQALNLDHPNVCVSYLPPRTTSLLQPMDMGVIKTFKCNYQRAVYREALKRMEDDSTMTLMDFWKQYNIRHALLTIKQAWDEVKPSTLNACWYALWPECVNDFNGFPAVTQQMKDIVDLAHTVGGEGFSDMTEEDVAELIDSHGAEPSVEEIIQMNEDDQAGDDADEDDDTETRPVFTIMKLRNLLREADNLTELFTDQDPIQERSIKFKRVVDEGLIPYKETLRSMEASACQKPITAFFKPSPASTPAKKHSTPATPPVTTPARQPVTPATPDNTTSSMSSVSPIPLCGFDDPDDTDSE</sequence>
<dbReference type="Pfam" id="PF04218">
    <property type="entry name" value="CENP-B_N"/>
    <property type="match status" value="1"/>
</dbReference>
<feature type="compositionally biased region" description="Polar residues" evidence="4">
    <location>
        <begin position="590"/>
        <end position="600"/>
    </location>
</feature>
<dbReference type="InterPro" id="IPR050863">
    <property type="entry name" value="CenT-Element_Derived"/>
</dbReference>
<evidence type="ECO:0000256" key="1">
    <source>
        <dbReference type="ARBA" id="ARBA00004123"/>
    </source>
</evidence>
<feature type="compositionally biased region" description="Low complexity" evidence="4">
    <location>
        <begin position="578"/>
        <end position="589"/>
    </location>
</feature>
<dbReference type="GO" id="GO:0005634">
    <property type="term" value="C:nucleus"/>
    <property type="evidence" value="ECO:0007669"/>
    <property type="project" value="UniProtKB-SubCell"/>
</dbReference>
<dbReference type="OrthoDB" id="6783302at2759"/>
<dbReference type="EMBL" id="JACEEZ010007760">
    <property type="protein sequence ID" value="KAG0723757.1"/>
    <property type="molecule type" value="Genomic_DNA"/>
</dbReference>
<name>A0A8J4YAT4_CHIOP</name>
<dbReference type="PANTHER" id="PTHR19303">
    <property type="entry name" value="TRANSPOSON"/>
    <property type="match status" value="1"/>
</dbReference>
<dbReference type="Gene3D" id="3.30.420.10">
    <property type="entry name" value="Ribonuclease H-like superfamily/Ribonuclease H"/>
    <property type="match status" value="1"/>
</dbReference>
<accession>A0A8J4YAT4</accession>
<comment type="subcellular location">
    <subcellularLocation>
        <location evidence="1">Nucleus</location>
    </subcellularLocation>
</comment>
<keyword evidence="3" id="KW-0539">Nucleus</keyword>
<dbReference type="Gene3D" id="1.10.10.60">
    <property type="entry name" value="Homeodomain-like"/>
    <property type="match status" value="2"/>
</dbReference>
<dbReference type="Pfam" id="PF03184">
    <property type="entry name" value="DDE_1"/>
    <property type="match status" value="1"/>
</dbReference>
<feature type="domain" description="HTH CENPB-type" evidence="5">
    <location>
        <begin position="78"/>
        <end position="158"/>
    </location>
</feature>
<proteinExistence type="predicted"/>
<dbReference type="PANTHER" id="PTHR19303:SF26">
    <property type="entry name" value="TIGGER TRANSPOSABLE ELEMENT-DERIVED PROTEIN 1"/>
    <property type="match status" value="1"/>
</dbReference>
<dbReference type="InterPro" id="IPR004875">
    <property type="entry name" value="DDE_SF_endonuclease_dom"/>
</dbReference>
<evidence type="ECO:0000256" key="3">
    <source>
        <dbReference type="ARBA" id="ARBA00023242"/>
    </source>
</evidence>
<organism evidence="6 7">
    <name type="scientific">Chionoecetes opilio</name>
    <name type="common">Atlantic snow crab</name>
    <name type="synonym">Cancer opilio</name>
    <dbReference type="NCBI Taxonomy" id="41210"/>
    <lineage>
        <taxon>Eukaryota</taxon>
        <taxon>Metazoa</taxon>
        <taxon>Ecdysozoa</taxon>
        <taxon>Arthropoda</taxon>
        <taxon>Crustacea</taxon>
        <taxon>Multicrustacea</taxon>
        <taxon>Malacostraca</taxon>
        <taxon>Eumalacostraca</taxon>
        <taxon>Eucarida</taxon>
        <taxon>Decapoda</taxon>
        <taxon>Pleocyemata</taxon>
        <taxon>Brachyura</taxon>
        <taxon>Eubrachyura</taxon>
        <taxon>Majoidea</taxon>
        <taxon>Majidae</taxon>
        <taxon>Chionoecetes</taxon>
    </lineage>
</organism>
<dbReference type="Pfam" id="PF03221">
    <property type="entry name" value="HTH_Tnp_Tc5"/>
    <property type="match status" value="1"/>
</dbReference>